<reference evidence="1" key="2">
    <citation type="submission" date="2021-04" db="EMBL/GenBank/DDBJ databases">
        <authorList>
            <person name="Gilroy R."/>
        </authorList>
    </citation>
    <scope>NUCLEOTIDE SEQUENCE</scope>
    <source>
        <strain evidence="1">3204</strain>
    </source>
</reference>
<gene>
    <name evidence="1" type="ORF">H9820_06125</name>
</gene>
<dbReference type="Proteomes" id="UP000824013">
    <property type="component" value="Unassembled WGS sequence"/>
</dbReference>
<sequence>MKGTNNLDFEKVDYNKLMQSNYLDIKKKFMHAPMDLKSRSHTFKPFDALEGYHEELRRVEEEHLKQYENE</sequence>
<evidence type="ECO:0000313" key="2">
    <source>
        <dbReference type="Proteomes" id="UP000824013"/>
    </source>
</evidence>
<name>A0A9D2CN15_9LACO</name>
<reference evidence="1" key="1">
    <citation type="journal article" date="2021" name="PeerJ">
        <title>Extensive microbial diversity within the chicken gut microbiome revealed by metagenomics and culture.</title>
        <authorList>
            <person name="Gilroy R."/>
            <person name="Ravi A."/>
            <person name="Getino M."/>
            <person name="Pursley I."/>
            <person name="Horton D.L."/>
            <person name="Alikhan N.F."/>
            <person name="Baker D."/>
            <person name="Gharbi K."/>
            <person name="Hall N."/>
            <person name="Watson M."/>
            <person name="Adriaenssens E.M."/>
            <person name="Foster-Nyarko E."/>
            <person name="Jarju S."/>
            <person name="Secka A."/>
            <person name="Antonio M."/>
            <person name="Oren A."/>
            <person name="Chaudhuri R.R."/>
            <person name="La Ragione R."/>
            <person name="Hildebrand F."/>
            <person name="Pallen M.J."/>
        </authorList>
    </citation>
    <scope>NUCLEOTIDE SEQUENCE</scope>
    <source>
        <strain evidence="1">3204</strain>
    </source>
</reference>
<proteinExistence type="predicted"/>
<dbReference type="AlphaFoldDB" id="A0A9D2CN15"/>
<organism evidence="1 2">
    <name type="scientific">Candidatus Companilactobacillus pullicola</name>
    <dbReference type="NCBI Taxonomy" id="2838523"/>
    <lineage>
        <taxon>Bacteria</taxon>
        <taxon>Bacillati</taxon>
        <taxon>Bacillota</taxon>
        <taxon>Bacilli</taxon>
        <taxon>Lactobacillales</taxon>
        <taxon>Lactobacillaceae</taxon>
        <taxon>Companilactobacillus</taxon>
    </lineage>
</organism>
<dbReference type="EMBL" id="DXCM01000036">
    <property type="protein sequence ID" value="HIY92505.1"/>
    <property type="molecule type" value="Genomic_DNA"/>
</dbReference>
<comment type="caution">
    <text evidence="1">The sequence shown here is derived from an EMBL/GenBank/DDBJ whole genome shotgun (WGS) entry which is preliminary data.</text>
</comment>
<protein>
    <submittedName>
        <fullName evidence="1">Uncharacterized protein</fullName>
    </submittedName>
</protein>
<accession>A0A9D2CN15</accession>
<evidence type="ECO:0000313" key="1">
    <source>
        <dbReference type="EMBL" id="HIY92505.1"/>
    </source>
</evidence>